<dbReference type="Pfam" id="PF04679">
    <property type="entry name" value="DNA_ligase_A_C"/>
    <property type="match status" value="1"/>
</dbReference>
<evidence type="ECO:0000256" key="4">
    <source>
        <dbReference type="ARBA" id="ARBA00034003"/>
    </source>
</evidence>
<dbReference type="InterPro" id="IPR016059">
    <property type="entry name" value="DNA_ligase_ATP-dep_CS"/>
</dbReference>
<dbReference type="AlphaFoldDB" id="A0A2X4UJV1"/>
<keyword evidence="3 6" id="KW-0436">Ligase</keyword>
<dbReference type="GO" id="GO:0005524">
    <property type="term" value="F:ATP binding"/>
    <property type="evidence" value="ECO:0007669"/>
    <property type="project" value="InterPro"/>
</dbReference>
<accession>A0A2X4UJV1</accession>
<evidence type="ECO:0000313" key="7">
    <source>
        <dbReference type="Proteomes" id="UP000249091"/>
    </source>
</evidence>
<reference evidence="6 7" key="1">
    <citation type="submission" date="2018-06" db="EMBL/GenBank/DDBJ databases">
        <authorList>
            <consortium name="Pathogen Informatics"/>
            <person name="Doyle S."/>
        </authorList>
    </citation>
    <scope>NUCLEOTIDE SEQUENCE [LARGE SCALE GENOMIC DNA]</scope>
    <source>
        <strain evidence="6 7">NCTC10994</strain>
    </source>
</reference>
<dbReference type="Proteomes" id="UP000249091">
    <property type="component" value="Chromosome 1"/>
</dbReference>
<dbReference type="PROSITE" id="PS00697">
    <property type="entry name" value="DNA_LIGASE_A1"/>
    <property type="match status" value="1"/>
</dbReference>
<dbReference type="InterPro" id="IPR012309">
    <property type="entry name" value="DNA_ligase_ATP-dep_C"/>
</dbReference>
<evidence type="ECO:0000256" key="3">
    <source>
        <dbReference type="ARBA" id="ARBA00022598"/>
    </source>
</evidence>
<dbReference type="SUPFAM" id="SSF56091">
    <property type="entry name" value="DNA ligase/mRNA capping enzyme, catalytic domain"/>
    <property type="match status" value="1"/>
</dbReference>
<dbReference type="GO" id="GO:0003910">
    <property type="term" value="F:DNA ligase (ATP) activity"/>
    <property type="evidence" value="ECO:0007669"/>
    <property type="project" value="UniProtKB-EC"/>
</dbReference>
<feature type="domain" description="ATP-dependent DNA ligase family profile" evidence="5">
    <location>
        <begin position="153"/>
        <end position="284"/>
    </location>
</feature>
<name>A0A2X4UJV1_9NOCA</name>
<dbReference type="CDD" id="cd07905">
    <property type="entry name" value="Adenylation_DNA_ligase_LigC"/>
    <property type="match status" value="1"/>
</dbReference>
<dbReference type="GO" id="GO:0006281">
    <property type="term" value="P:DNA repair"/>
    <property type="evidence" value="ECO:0007669"/>
    <property type="project" value="InterPro"/>
</dbReference>
<dbReference type="SUPFAM" id="SSF50249">
    <property type="entry name" value="Nucleic acid-binding proteins"/>
    <property type="match status" value="1"/>
</dbReference>
<dbReference type="Gene3D" id="3.30.470.30">
    <property type="entry name" value="DNA ligase/mRNA capping enzyme"/>
    <property type="match status" value="1"/>
</dbReference>
<keyword evidence="7" id="KW-1185">Reference proteome</keyword>
<dbReference type="InterPro" id="IPR044117">
    <property type="entry name" value="OBF_LigC-like"/>
</dbReference>
<evidence type="ECO:0000259" key="5">
    <source>
        <dbReference type="PROSITE" id="PS50160"/>
    </source>
</evidence>
<dbReference type="GO" id="GO:0006310">
    <property type="term" value="P:DNA recombination"/>
    <property type="evidence" value="ECO:0007669"/>
    <property type="project" value="InterPro"/>
</dbReference>
<dbReference type="InterPro" id="IPR012310">
    <property type="entry name" value="DNA_ligase_ATP-dep_cent"/>
</dbReference>
<protein>
    <recommendedName>
        <fullName evidence="2">DNA ligase (ATP)</fullName>
        <ecNumber evidence="2">6.5.1.1</ecNumber>
    </recommendedName>
</protein>
<dbReference type="InterPro" id="IPR044119">
    <property type="entry name" value="Adenylation_LigC-like"/>
</dbReference>
<dbReference type="PROSITE" id="PS50160">
    <property type="entry name" value="DNA_LIGASE_A3"/>
    <property type="match status" value="1"/>
</dbReference>
<dbReference type="PANTHER" id="PTHR45674">
    <property type="entry name" value="DNA LIGASE 1/3 FAMILY MEMBER"/>
    <property type="match status" value="1"/>
</dbReference>
<dbReference type="NCBIfam" id="NF006078">
    <property type="entry name" value="PRK08224.1"/>
    <property type="match status" value="1"/>
</dbReference>
<evidence type="ECO:0000313" key="6">
    <source>
        <dbReference type="EMBL" id="SQI34922.1"/>
    </source>
</evidence>
<dbReference type="PANTHER" id="PTHR45674:SF4">
    <property type="entry name" value="DNA LIGASE 1"/>
    <property type="match status" value="1"/>
</dbReference>
<dbReference type="InterPro" id="IPR012340">
    <property type="entry name" value="NA-bd_OB-fold"/>
</dbReference>
<dbReference type="KEGG" id="rcr:NCTC10994_02969"/>
<proteinExistence type="inferred from homology"/>
<comment type="similarity">
    <text evidence="1">Belongs to the ATP-dependent DNA ligase family.</text>
</comment>
<dbReference type="Gene3D" id="2.40.50.140">
    <property type="entry name" value="Nucleic acid-binding proteins"/>
    <property type="match status" value="1"/>
</dbReference>
<gene>
    <name evidence="6" type="primary">ligC</name>
    <name evidence="6" type="ORF">NCTC10994_02969</name>
</gene>
<evidence type="ECO:0000256" key="1">
    <source>
        <dbReference type="ARBA" id="ARBA00007572"/>
    </source>
</evidence>
<dbReference type="Pfam" id="PF01068">
    <property type="entry name" value="DNA_ligase_A_M"/>
    <property type="match status" value="1"/>
</dbReference>
<sequence>MSDSVRSSRWRIPSILSAESTAGCNHVRMDLPVVPPLAPMLAKSAAAVPPQPDDGNPVWSYEPKWDGFRAIVFRDGDEVVFSSRGGKDLARYFPELVEAVRTELPTRCVVDGEIVVPRERDGFARLDWQALSERIHPAASRVALLAEQTPAQFIGFDLLALGDDDLMKAPFSDRRARLRTGIGGGPSCHVTASTTDAETARRWFEEFEGAGLDGVVAKRLDGIYRPDKREMIKLKHARTADCVLIGYRKHKSVDGVGSLLLGLYHDGELAMVGGASAFTTARRKELLAELEPLRVGEDVVAEGEATRWRSGTDRSWVPLRPERVLEVAYDQMEGTAGAGMRFRHAARFQRWRPDRDPKSCTYDQLDVPVRYDLADVLDRTED</sequence>
<dbReference type="EC" id="6.5.1.1" evidence="2"/>
<dbReference type="InterPro" id="IPR050191">
    <property type="entry name" value="ATP-dep_DNA_ligase"/>
</dbReference>
<dbReference type="EMBL" id="LS483468">
    <property type="protein sequence ID" value="SQI34922.1"/>
    <property type="molecule type" value="Genomic_DNA"/>
</dbReference>
<dbReference type="CDD" id="cd07970">
    <property type="entry name" value="OBF_DNA_ligase_LigC"/>
    <property type="match status" value="1"/>
</dbReference>
<comment type="catalytic activity">
    <reaction evidence="4">
        <text>ATP + (deoxyribonucleotide)n-3'-hydroxyl + 5'-phospho-(deoxyribonucleotide)m = (deoxyribonucleotide)n+m + AMP + diphosphate.</text>
        <dbReference type="EC" id="6.5.1.1"/>
    </reaction>
</comment>
<evidence type="ECO:0000256" key="2">
    <source>
        <dbReference type="ARBA" id="ARBA00012727"/>
    </source>
</evidence>
<dbReference type="STRING" id="1219011.GCA_001895045_02244"/>
<organism evidence="6 7">
    <name type="scientific">Rhodococcus coprophilus</name>
    <dbReference type="NCBI Taxonomy" id="38310"/>
    <lineage>
        <taxon>Bacteria</taxon>
        <taxon>Bacillati</taxon>
        <taxon>Actinomycetota</taxon>
        <taxon>Actinomycetes</taxon>
        <taxon>Mycobacteriales</taxon>
        <taxon>Nocardiaceae</taxon>
        <taxon>Rhodococcus</taxon>
    </lineage>
</organism>